<evidence type="ECO:0000256" key="3">
    <source>
        <dbReference type="ARBA" id="ARBA00022679"/>
    </source>
</evidence>
<dbReference type="InterPro" id="IPR008271">
    <property type="entry name" value="Ser/Thr_kinase_AS"/>
</dbReference>
<feature type="compositionally biased region" description="Acidic residues" evidence="10">
    <location>
        <begin position="1159"/>
        <end position="1169"/>
    </location>
</feature>
<evidence type="ECO:0000256" key="2">
    <source>
        <dbReference type="ARBA" id="ARBA00022527"/>
    </source>
</evidence>
<dbReference type="PANTHER" id="PTHR43895">
    <property type="entry name" value="CALCIUM/CALMODULIN-DEPENDENT PROTEIN KINASE KINASE-RELATED"/>
    <property type="match status" value="1"/>
</dbReference>
<dbReference type="Pfam" id="PF00069">
    <property type="entry name" value="Pkinase"/>
    <property type="match status" value="2"/>
</dbReference>
<dbReference type="SMART" id="SM00220">
    <property type="entry name" value="S_TKc"/>
    <property type="match status" value="1"/>
</dbReference>
<feature type="region of interest" description="Disordered" evidence="10">
    <location>
        <begin position="419"/>
        <end position="441"/>
    </location>
</feature>
<keyword evidence="2" id="KW-0723">Serine/threonine-protein kinase</keyword>
<dbReference type="InterPro" id="IPR011009">
    <property type="entry name" value="Kinase-like_dom_sf"/>
</dbReference>
<proteinExistence type="predicted"/>
<feature type="region of interest" description="Disordered" evidence="10">
    <location>
        <begin position="520"/>
        <end position="570"/>
    </location>
</feature>
<feature type="region of interest" description="Disordered" evidence="10">
    <location>
        <begin position="773"/>
        <end position="804"/>
    </location>
</feature>
<evidence type="ECO:0000256" key="6">
    <source>
        <dbReference type="ARBA" id="ARBA00022840"/>
    </source>
</evidence>
<name>A0A9W7XZX8_9FUNG</name>
<dbReference type="GO" id="GO:0005524">
    <property type="term" value="F:ATP binding"/>
    <property type="evidence" value="ECO:0007669"/>
    <property type="project" value="UniProtKB-UniRule"/>
</dbReference>
<feature type="region of interest" description="Disordered" evidence="10">
    <location>
        <begin position="1"/>
        <end position="124"/>
    </location>
</feature>
<dbReference type="PROSITE" id="PS00108">
    <property type="entry name" value="PROTEIN_KINASE_ST"/>
    <property type="match status" value="1"/>
</dbReference>
<comment type="catalytic activity">
    <reaction evidence="7">
        <text>L-threonyl-[protein] + ATP = O-phospho-L-threonyl-[protein] + ADP + H(+)</text>
        <dbReference type="Rhea" id="RHEA:46608"/>
        <dbReference type="Rhea" id="RHEA-COMP:11060"/>
        <dbReference type="Rhea" id="RHEA-COMP:11605"/>
        <dbReference type="ChEBI" id="CHEBI:15378"/>
        <dbReference type="ChEBI" id="CHEBI:30013"/>
        <dbReference type="ChEBI" id="CHEBI:30616"/>
        <dbReference type="ChEBI" id="CHEBI:61977"/>
        <dbReference type="ChEBI" id="CHEBI:456216"/>
        <dbReference type="EC" id="2.7.11.1"/>
    </reaction>
</comment>
<feature type="compositionally biased region" description="Low complexity" evidence="10">
    <location>
        <begin position="77"/>
        <end position="88"/>
    </location>
</feature>
<comment type="catalytic activity">
    <reaction evidence="8">
        <text>L-seryl-[protein] + ATP = O-phospho-L-seryl-[protein] + ADP + H(+)</text>
        <dbReference type="Rhea" id="RHEA:17989"/>
        <dbReference type="Rhea" id="RHEA-COMP:9863"/>
        <dbReference type="Rhea" id="RHEA-COMP:11604"/>
        <dbReference type="ChEBI" id="CHEBI:15378"/>
        <dbReference type="ChEBI" id="CHEBI:29999"/>
        <dbReference type="ChEBI" id="CHEBI:30616"/>
        <dbReference type="ChEBI" id="CHEBI:83421"/>
        <dbReference type="ChEBI" id="CHEBI:456216"/>
        <dbReference type="EC" id="2.7.11.1"/>
    </reaction>
</comment>
<evidence type="ECO:0000256" key="4">
    <source>
        <dbReference type="ARBA" id="ARBA00022741"/>
    </source>
</evidence>
<evidence type="ECO:0000256" key="7">
    <source>
        <dbReference type="ARBA" id="ARBA00047899"/>
    </source>
</evidence>
<evidence type="ECO:0000256" key="1">
    <source>
        <dbReference type="ARBA" id="ARBA00012513"/>
    </source>
</evidence>
<dbReference type="PROSITE" id="PS50011">
    <property type="entry name" value="PROTEIN_KINASE_DOM"/>
    <property type="match status" value="1"/>
</dbReference>
<evidence type="ECO:0000313" key="12">
    <source>
        <dbReference type="EMBL" id="KAJ1722466.1"/>
    </source>
</evidence>
<reference evidence="12" key="1">
    <citation type="submission" date="2022-07" db="EMBL/GenBank/DDBJ databases">
        <title>Phylogenomic reconstructions and comparative analyses of Kickxellomycotina fungi.</title>
        <authorList>
            <person name="Reynolds N.K."/>
            <person name="Stajich J.E."/>
            <person name="Barry K."/>
            <person name="Grigoriev I.V."/>
            <person name="Crous P."/>
            <person name="Smith M.E."/>
        </authorList>
    </citation>
    <scope>NUCLEOTIDE SEQUENCE</scope>
    <source>
        <strain evidence="12">NBRC 32514</strain>
    </source>
</reference>
<evidence type="ECO:0000259" key="11">
    <source>
        <dbReference type="PROSITE" id="PS50011"/>
    </source>
</evidence>
<feature type="compositionally biased region" description="Polar residues" evidence="10">
    <location>
        <begin position="851"/>
        <end position="881"/>
    </location>
</feature>
<keyword evidence="13" id="KW-1185">Reference proteome</keyword>
<dbReference type="EC" id="2.7.11.1" evidence="1"/>
<feature type="compositionally biased region" description="Polar residues" evidence="10">
    <location>
        <begin position="98"/>
        <end position="121"/>
    </location>
</feature>
<sequence length="1341" mass="144360">MGRLSLAIGRHKENSSKEPGDGHDNSAGRSKQFRTSLKGLLRLPVGDEQRASIDLGDIREMANEDGTPRHSLSAKPSSTSTRGHTGSSQDKIAEAPGTTISVSAHPTSSVTSAKGITASSPEKQDLQAPNLIVDQQSVQADVSQVHTDAAIVSSSVHTTAATASAASNADAAHEMQAGDGSATTAMAAPAQAPSDEHAAEDQALTAAALARYSMISDKIDGVNWNGESEDGEKLSWRRRGSLLSSKFAAPLRKDGAARVLIRKESTPLFSGNGHRNHHFFHRSGSSESGGGGGGVRSSFWRGGNSSNSNSSSNLNNTASGSSASREPGADLQPQQHSIASPRVAEARTERTHRSSSVPFFTPILSPGPGRPSASPYLRAVGSGVVGNSSSSSSSSGRLNRNDLQMSLANTRQAIDRFPKLSMMGGSDSGSPAGLPSPAAHSNDGTVVSAAMPMTFLVSPRPRASTTSKHVLSRVATNSQEFRHGKRTLSSATIPVLELNVPASPRALAGAVDMSEFGVGSSELTAPSTASKSPLLPPSPISTSTPARSVSSVKFEAPQDSANDEQAAAEELADDLQSSDAVHETHRMQVVHDPYTGRKMINQYMIIRELGRGTHGKVKLAFDTVTGEYFAIKIIDKESRDRRLRLGAPVRTHGNTRIDMDKMEKVKREIAILKKCRHPNVVRLREVIDDAHARRIYLVIEYMDGGEIKWRDDDGLPAMDASEARSVFRDLVLGVEYLHYAGVLHRDLKPQNLLCNKAGRVKISDFGVSFLSRRQEKPRKPRNANPLSIVVDGKAPSPLRPAGRAPALQGSLLHRYASQPLMSSSLALQHRNSSSALRHKASVLSKEGSILAHSSRNTQRSVSSAGISLRSSAGSHSRNQLLEDQFLRPLGPPSQSDSSAAGMGMTDEFGNTGTEQQPQSAPISPSPAMSPVFKMPPESLSADSNVYDPFDSSDSNEFFSSDSESDYGSVDEDKSDDDDDENGGGIVFGAANISLVEPPAPSSPSTRPRHARKGTLGEINCTYNEKDEERELAKTAGTPAFFAPELCCTAEELARVLKDERARRLAHSRLVSRHRGRHNTDPVAAPTPQLDCEADDRPKSGSSARPSSLYVEASQVPRLAKRHSTIVSLLARPFSPKARLTSIGSTSSASIQSSVAPLPEDAEAEEDSSLDEPLPVNVITPAIDIWAMGVSLYCLVFGRVPFRASNEFELFNIIPRRAIEFPLVLEASSESDVTRTLPPLDHDLQDLLTRLLDKDFRTRITIEEIKQHPWVVRDLDHPSSWAQETDPAHRPSLNVTSQEVAQAVVPKQREQRGFRASVRRRISQMQSTATKTKSSLEWLKIW</sequence>
<feature type="region of interest" description="Disordered" evidence="10">
    <location>
        <begin position="267"/>
        <end position="376"/>
    </location>
</feature>
<dbReference type="Gene3D" id="1.10.510.10">
    <property type="entry name" value="Transferase(Phosphotransferase) domain 1"/>
    <property type="match status" value="2"/>
</dbReference>
<feature type="compositionally biased region" description="Low complexity" evidence="10">
    <location>
        <begin position="915"/>
        <end position="930"/>
    </location>
</feature>
<dbReference type="GO" id="GO:0007165">
    <property type="term" value="P:signal transduction"/>
    <property type="evidence" value="ECO:0007669"/>
    <property type="project" value="TreeGrafter"/>
</dbReference>
<dbReference type="FunFam" id="3.30.200.20:FF:000206">
    <property type="entry name" value="Serine/threonine-protein kinase Ssp1"/>
    <property type="match status" value="1"/>
</dbReference>
<dbReference type="PANTHER" id="PTHR43895:SF152">
    <property type="entry name" value="SERINE_THREONINE-PROTEIN KINASE TOS3"/>
    <property type="match status" value="1"/>
</dbReference>
<dbReference type="InterPro" id="IPR017441">
    <property type="entry name" value="Protein_kinase_ATP_BS"/>
</dbReference>
<feature type="compositionally biased region" description="Basic and acidic residues" evidence="10">
    <location>
        <begin position="10"/>
        <end position="26"/>
    </location>
</feature>
<dbReference type="InterPro" id="IPR000719">
    <property type="entry name" value="Prot_kinase_dom"/>
</dbReference>
<feature type="region of interest" description="Disordered" evidence="10">
    <location>
        <begin position="1071"/>
        <end position="1108"/>
    </location>
</feature>
<feature type="binding site" evidence="9">
    <location>
        <position position="632"/>
    </location>
    <ligand>
        <name>ATP</name>
        <dbReference type="ChEBI" id="CHEBI:30616"/>
    </ligand>
</feature>
<dbReference type="Proteomes" id="UP001149813">
    <property type="component" value="Unassembled WGS sequence"/>
</dbReference>
<dbReference type="Gene3D" id="3.30.200.20">
    <property type="entry name" value="Phosphorylase Kinase, domain 1"/>
    <property type="match status" value="1"/>
</dbReference>
<feature type="compositionally biased region" description="Low complexity" evidence="10">
    <location>
        <begin position="947"/>
        <end position="961"/>
    </location>
</feature>
<feature type="region of interest" description="Disordered" evidence="10">
    <location>
        <begin position="849"/>
        <end position="1017"/>
    </location>
</feature>
<dbReference type="OrthoDB" id="68483at2759"/>
<gene>
    <name evidence="12" type="ORF">LPJ53_003106</name>
</gene>
<comment type="caution">
    <text evidence="12">The sequence shown here is derived from an EMBL/GenBank/DDBJ whole genome shotgun (WGS) entry which is preliminary data.</text>
</comment>
<feature type="compositionally biased region" description="Basic and acidic residues" evidence="10">
    <location>
        <begin position="45"/>
        <end position="68"/>
    </location>
</feature>
<protein>
    <recommendedName>
        <fullName evidence="1">non-specific serine/threonine protein kinase</fullName>
        <ecNumber evidence="1">2.7.11.1</ecNumber>
    </recommendedName>
</protein>
<organism evidence="12 13">
    <name type="scientific">Coemansia erecta</name>
    <dbReference type="NCBI Taxonomy" id="147472"/>
    <lineage>
        <taxon>Eukaryota</taxon>
        <taxon>Fungi</taxon>
        <taxon>Fungi incertae sedis</taxon>
        <taxon>Zoopagomycota</taxon>
        <taxon>Kickxellomycotina</taxon>
        <taxon>Kickxellomycetes</taxon>
        <taxon>Kickxellales</taxon>
        <taxon>Kickxellaceae</taxon>
        <taxon>Coemansia</taxon>
    </lineage>
</organism>
<keyword evidence="6 9" id="KW-0067">ATP-binding</keyword>
<feature type="compositionally biased region" description="Low complexity" evidence="10">
    <location>
        <begin position="296"/>
        <end position="324"/>
    </location>
</feature>
<keyword evidence="3" id="KW-0808">Transferase</keyword>
<accession>A0A9W7XZX8</accession>
<dbReference type="SUPFAM" id="SSF56112">
    <property type="entry name" value="Protein kinase-like (PK-like)"/>
    <property type="match status" value="2"/>
</dbReference>
<evidence type="ECO:0000256" key="8">
    <source>
        <dbReference type="ARBA" id="ARBA00048679"/>
    </source>
</evidence>
<feature type="domain" description="Protein kinase" evidence="11">
    <location>
        <begin position="603"/>
        <end position="1270"/>
    </location>
</feature>
<feature type="compositionally biased region" description="Acidic residues" evidence="10">
    <location>
        <begin position="962"/>
        <end position="981"/>
    </location>
</feature>
<dbReference type="GO" id="GO:0004674">
    <property type="term" value="F:protein serine/threonine kinase activity"/>
    <property type="evidence" value="ECO:0007669"/>
    <property type="project" value="UniProtKB-KW"/>
</dbReference>
<dbReference type="PROSITE" id="PS00107">
    <property type="entry name" value="PROTEIN_KINASE_ATP"/>
    <property type="match status" value="1"/>
</dbReference>
<keyword evidence="4 9" id="KW-0547">Nucleotide-binding</keyword>
<evidence type="ECO:0000256" key="9">
    <source>
        <dbReference type="PROSITE-ProRule" id="PRU10141"/>
    </source>
</evidence>
<dbReference type="EMBL" id="JANBOJ010000110">
    <property type="protein sequence ID" value="KAJ1722466.1"/>
    <property type="molecule type" value="Genomic_DNA"/>
</dbReference>
<evidence type="ECO:0000256" key="5">
    <source>
        <dbReference type="ARBA" id="ARBA00022777"/>
    </source>
</evidence>
<evidence type="ECO:0000313" key="13">
    <source>
        <dbReference type="Proteomes" id="UP001149813"/>
    </source>
</evidence>
<evidence type="ECO:0000256" key="10">
    <source>
        <dbReference type="SAM" id="MobiDB-lite"/>
    </source>
</evidence>
<keyword evidence="5" id="KW-0418">Kinase</keyword>
<feature type="region of interest" description="Disordered" evidence="10">
    <location>
        <begin position="1150"/>
        <end position="1170"/>
    </location>
</feature>